<dbReference type="GO" id="GO:0005615">
    <property type="term" value="C:extracellular space"/>
    <property type="evidence" value="ECO:0007669"/>
    <property type="project" value="TreeGrafter"/>
</dbReference>
<dbReference type="Gene3D" id="2.60.120.290">
    <property type="entry name" value="Spermadhesin, CUB domain"/>
    <property type="match status" value="1"/>
</dbReference>
<keyword evidence="4" id="KW-1015">Disulfide bond</keyword>
<dbReference type="InterPro" id="IPR000998">
    <property type="entry name" value="MAM_dom"/>
</dbReference>
<dbReference type="Pfam" id="PF00431">
    <property type="entry name" value="CUB"/>
    <property type="match status" value="1"/>
</dbReference>
<dbReference type="SMART" id="SM00159">
    <property type="entry name" value="PTX"/>
    <property type="match status" value="1"/>
</dbReference>
<feature type="domain" description="CUB" evidence="7">
    <location>
        <begin position="423"/>
        <end position="535"/>
    </location>
</feature>
<dbReference type="GO" id="GO:0031012">
    <property type="term" value="C:extracellular matrix"/>
    <property type="evidence" value="ECO:0007669"/>
    <property type="project" value="TreeGrafter"/>
</dbReference>
<evidence type="ECO:0000256" key="1">
    <source>
        <dbReference type="ARBA" id="ARBA00022614"/>
    </source>
</evidence>
<dbReference type="Gene3D" id="3.80.10.10">
    <property type="entry name" value="Ribonuclease Inhibitor"/>
    <property type="match status" value="2"/>
</dbReference>
<dbReference type="PANTHER" id="PTHR24373:SF370">
    <property type="entry name" value="FISH-LIPS, ISOFORM E"/>
    <property type="match status" value="1"/>
</dbReference>
<dbReference type="OrthoDB" id="5986065at2759"/>
<dbReference type="Gene3D" id="2.60.120.200">
    <property type="match status" value="2"/>
</dbReference>
<keyword evidence="2" id="KW-0732">Signal</keyword>
<name>A0A9X0CSC6_9CNID</name>
<dbReference type="Pfam" id="PF13385">
    <property type="entry name" value="Laminin_G_3"/>
    <property type="match status" value="1"/>
</dbReference>
<dbReference type="PROSITE" id="PS01180">
    <property type="entry name" value="CUB"/>
    <property type="match status" value="1"/>
</dbReference>
<dbReference type="GO" id="GO:0016020">
    <property type="term" value="C:membrane"/>
    <property type="evidence" value="ECO:0007669"/>
    <property type="project" value="InterPro"/>
</dbReference>
<dbReference type="InterPro" id="IPR035914">
    <property type="entry name" value="Sperma_CUB_dom_sf"/>
</dbReference>
<dbReference type="SUPFAM" id="SSF52058">
    <property type="entry name" value="L domain-like"/>
    <property type="match status" value="1"/>
</dbReference>
<evidence type="ECO:0000256" key="2">
    <source>
        <dbReference type="ARBA" id="ARBA00022729"/>
    </source>
</evidence>
<protein>
    <submittedName>
        <fullName evidence="10">Domain abundant in complement control protein, SUSHI repeat, short complement-like repeat (SCR)</fullName>
    </submittedName>
</protein>
<keyword evidence="11" id="KW-1185">Reference proteome</keyword>
<gene>
    <name evidence="10" type="primary">svep1_6</name>
    <name evidence="10" type="ORF">OS493_023715</name>
</gene>
<dbReference type="Pfam" id="PF13855">
    <property type="entry name" value="LRR_8"/>
    <property type="match status" value="2"/>
</dbReference>
<dbReference type="PROSITE" id="PS50060">
    <property type="entry name" value="MAM_2"/>
    <property type="match status" value="1"/>
</dbReference>
<evidence type="ECO:0000259" key="7">
    <source>
        <dbReference type="PROSITE" id="PS01180"/>
    </source>
</evidence>
<dbReference type="InterPro" id="IPR032675">
    <property type="entry name" value="LRR_dom_sf"/>
</dbReference>
<comment type="caution">
    <text evidence="6">Lacks conserved residue(s) required for the propagation of feature annotation.</text>
</comment>
<dbReference type="InterPro" id="IPR050328">
    <property type="entry name" value="Dev_Immune_Receptor"/>
</dbReference>
<keyword evidence="1" id="KW-0433">Leucine-rich repeat</keyword>
<evidence type="ECO:0000256" key="5">
    <source>
        <dbReference type="ARBA" id="ARBA00023180"/>
    </source>
</evidence>
<evidence type="ECO:0000259" key="9">
    <source>
        <dbReference type="PROSITE" id="PS51828"/>
    </source>
</evidence>
<dbReference type="PROSITE" id="PS51450">
    <property type="entry name" value="LRR"/>
    <property type="match status" value="2"/>
</dbReference>
<dbReference type="InterPro" id="IPR000859">
    <property type="entry name" value="CUB_dom"/>
</dbReference>
<evidence type="ECO:0000256" key="6">
    <source>
        <dbReference type="PROSITE-ProRule" id="PRU00059"/>
    </source>
</evidence>
<feature type="domain" description="MAM" evidence="8">
    <location>
        <begin position="242"/>
        <end position="413"/>
    </location>
</feature>
<dbReference type="FunFam" id="2.60.120.290:FF:000013">
    <property type="entry name" value="Membrane frizzled-related protein"/>
    <property type="match status" value="1"/>
</dbReference>
<dbReference type="CDD" id="cd00041">
    <property type="entry name" value="CUB"/>
    <property type="match status" value="1"/>
</dbReference>
<dbReference type="PROSITE" id="PS51828">
    <property type="entry name" value="PTX_2"/>
    <property type="match status" value="1"/>
</dbReference>
<proteinExistence type="predicted"/>
<dbReference type="FunFam" id="3.80.10.10:FF:000770">
    <property type="entry name" value="Uncharacterized protein"/>
    <property type="match status" value="1"/>
</dbReference>
<evidence type="ECO:0000256" key="4">
    <source>
        <dbReference type="ARBA" id="ARBA00023157"/>
    </source>
</evidence>
<dbReference type="InterPro" id="IPR003591">
    <property type="entry name" value="Leu-rich_rpt_typical-subtyp"/>
</dbReference>
<dbReference type="Proteomes" id="UP001163046">
    <property type="component" value="Unassembled WGS sequence"/>
</dbReference>
<accession>A0A9X0CSC6</accession>
<dbReference type="InterPro" id="IPR001611">
    <property type="entry name" value="Leu-rich_rpt"/>
</dbReference>
<dbReference type="SUPFAM" id="SSF49899">
    <property type="entry name" value="Concanavalin A-like lectins/glucanases"/>
    <property type="match status" value="2"/>
</dbReference>
<dbReference type="SMART" id="SM00042">
    <property type="entry name" value="CUB"/>
    <property type="match status" value="1"/>
</dbReference>
<evidence type="ECO:0000313" key="11">
    <source>
        <dbReference type="Proteomes" id="UP001163046"/>
    </source>
</evidence>
<dbReference type="SMART" id="SM00365">
    <property type="entry name" value="LRR_SD22"/>
    <property type="match status" value="5"/>
</dbReference>
<dbReference type="AlphaFoldDB" id="A0A9X0CSC6"/>
<dbReference type="SUPFAM" id="SSF49854">
    <property type="entry name" value="Spermadhesin, CUB domain"/>
    <property type="match status" value="1"/>
</dbReference>
<evidence type="ECO:0000313" key="10">
    <source>
        <dbReference type="EMBL" id="KAJ7371684.1"/>
    </source>
</evidence>
<evidence type="ECO:0000256" key="3">
    <source>
        <dbReference type="ARBA" id="ARBA00022737"/>
    </source>
</evidence>
<dbReference type="PANTHER" id="PTHR24373">
    <property type="entry name" value="SLIT RELATED LEUCINE-RICH REPEAT NEURONAL PROTEIN"/>
    <property type="match status" value="1"/>
</dbReference>
<keyword evidence="5" id="KW-0325">Glycoprotein</keyword>
<dbReference type="SMART" id="SM00369">
    <property type="entry name" value="LRR_TYP"/>
    <property type="match status" value="7"/>
</dbReference>
<feature type="domain" description="Pentraxin (PTX)" evidence="9">
    <location>
        <begin position="82"/>
        <end position="288"/>
    </location>
</feature>
<dbReference type="Pfam" id="PF00629">
    <property type="entry name" value="MAM"/>
    <property type="match status" value="1"/>
</dbReference>
<evidence type="ECO:0000259" key="8">
    <source>
        <dbReference type="PROSITE" id="PS50060"/>
    </source>
</evidence>
<keyword evidence="3" id="KW-0677">Repeat</keyword>
<dbReference type="InterPro" id="IPR013320">
    <property type="entry name" value="ConA-like_dom_sf"/>
</dbReference>
<dbReference type="InterPro" id="IPR001759">
    <property type="entry name" value="PTX_dom"/>
</dbReference>
<dbReference type="EMBL" id="MU826843">
    <property type="protein sequence ID" value="KAJ7371684.1"/>
    <property type="molecule type" value="Genomic_DNA"/>
</dbReference>
<organism evidence="10 11">
    <name type="scientific">Desmophyllum pertusum</name>
    <dbReference type="NCBI Taxonomy" id="174260"/>
    <lineage>
        <taxon>Eukaryota</taxon>
        <taxon>Metazoa</taxon>
        <taxon>Cnidaria</taxon>
        <taxon>Anthozoa</taxon>
        <taxon>Hexacorallia</taxon>
        <taxon>Scleractinia</taxon>
        <taxon>Caryophylliina</taxon>
        <taxon>Caryophylliidae</taxon>
        <taxon>Desmophyllum</taxon>
    </lineage>
</organism>
<comment type="caution">
    <text evidence="10">The sequence shown here is derived from an EMBL/GenBank/DDBJ whole genome shotgun (WGS) entry which is preliminary data.</text>
</comment>
<reference evidence="10" key="1">
    <citation type="submission" date="2023-01" db="EMBL/GenBank/DDBJ databases">
        <title>Genome assembly of the deep-sea coral Lophelia pertusa.</title>
        <authorList>
            <person name="Herrera S."/>
            <person name="Cordes E."/>
        </authorList>
    </citation>
    <scope>NUCLEOTIDE SEQUENCE</scope>
    <source>
        <strain evidence="10">USNM1676648</strain>
        <tissue evidence="10">Polyp</tissue>
    </source>
</reference>
<sequence>MRVLALIARICGVKPLQSTNKVKNGAGALNLTLSSFFFEVNDGCLEFSEGVCGWVNSKKRFYSMETCNKKEMESFSYSSPGLMKESDYQLNFTGNHTGYVKITDMPDLLAFTICFWVKSSDNTSAGTPIWYRVRYENRGKYVTAIALLDYRGFYVYIGETSSTKTTVIANDGKWHHICLVWTSQGGKVNFYYDKSKLSGNGFSEGEKIPGKGEFIVGLTKDQARLDSKAGEFIGFISHVNIFNKAFDSNVITWMSHGCGENILNAIIPWSQFIYGFLGDVNIQRPASCTDKEGSRFIVFANKTPQSFQVSVFESPLYERSYAGHSVCVRFRYIMYGSGRRVLRMYQQLDLKNHSRRLMWAVNESNNTEGTWKYGRIAVPSVAKYWVSLEADVGNDPGYVGVRGLHVIPGYCHPVPLRATQGACDRNFSDSSGLLFSPHHPGYYPPLTRCRWMINVPPLNTIKLRFLEFQLEDHPSCYNDYIEVYSGYGKTRKYMGRYCGQRFPEFLQSSSNVMEITFVSNEKITRTGLKLHYTSEKSTVGKINCVRYEGCPSSCECNVISSKRHDMVITVKTGRELTAIPGNIPSNAAVMLFQRNKVSYLPQKQFSGLSMLTYLDLSGNRIFRIEAGAFGNGSSLHSLKLEWNFIRTLPNGIFDDMINLQTLDCSSNLIEYVSSTTLASLTSLTTLGLGQNRINMIDKDAFNKTRNLQYLYLQQNLLEELPDNIFIGLSRLKILFLNNNKIQRLTAKTFAGLSSLEKLKLENNSISLKDFLPDAFNGLTSLKEIHLDEFILCCYAEKAVPVPQGILLSSLPRRNTIFPSESQTTIASRLSPSPIPSTSGRQLEEITECEGPETDLKLIETPNVFLEETSYSVGFVVAWSGKRNDISMRLIKHFSRVKEDAWLKEAELAKELSDGDGHPNILKYCWHTRSMERYPAFPMKSITLKRI</sequence>